<dbReference type="InterPro" id="IPR009057">
    <property type="entry name" value="Homeodomain-like_sf"/>
</dbReference>
<dbReference type="Gene3D" id="1.10.357.10">
    <property type="entry name" value="Tetracycline Repressor, domain 2"/>
    <property type="match status" value="1"/>
</dbReference>
<keyword evidence="7" id="KW-1185">Reference proteome</keyword>
<dbReference type="InterPro" id="IPR025996">
    <property type="entry name" value="MT1864/Rv1816-like_C"/>
</dbReference>
<dbReference type="Gene3D" id="1.10.10.60">
    <property type="entry name" value="Homeodomain-like"/>
    <property type="match status" value="1"/>
</dbReference>
<accession>A0ABN2U2K6</accession>
<evidence type="ECO:0000313" key="7">
    <source>
        <dbReference type="Proteomes" id="UP001500751"/>
    </source>
</evidence>
<keyword evidence="3" id="KW-0804">Transcription</keyword>
<proteinExistence type="predicted"/>
<dbReference type="SUPFAM" id="SSF48498">
    <property type="entry name" value="Tetracyclin repressor-like, C-terminal domain"/>
    <property type="match status" value="1"/>
</dbReference>
<dbReference type="RefSeq" id="WP_344666059.1">
    <property type="nucleotide sequence ID" value="NZ_BAAAQN010000013.1"/>
</dbReference>
<dbReference type="PROSITE" id="PS50977">
    <property type="entry name" value="HTH_TETR_2"/>
    <property type="match status" value="1"/>
</dbReference>
<organism evidence="6 7">
    <name type="scientific">Catenulispora yoronensis</name>
    <dbReference type="NCBI Taxonomy" id="450799"/>
    <lineage>
        <taxon>Bacteria</taxon>
        <taxon>Bacillati</taxon>
        <taxon>Actinomycetota</taxon>
        <taxon>Actinomycetes</taxon>
        <taxon>Catenulisporales</taxon>
        <taxon>Catenulisporaceae</taxon>
        <taxon>Catenulispora</taxon>
    </lineage>
</organism>
<dbReference type="Pfam" id="PF13305">
    <property type="entry name" value="TetR_C_33"/>
    <property type="match status" value="1"/>
</dbReference>
<dbReference type="Proteomes" id="UP001500751">
    <property type="component" value="Unassembled WGS sequence"/>
</dbReference>
<feature type="domain" description="HTH tetR-type" evidence="5">
    <location>
        <begin position="10"/>
        <end position="70"/>
    </location>
</feature>
<dbReference type="SUPFAM" id="SSF46689">
    <property type="entry name" value="Homeodomain-like"/>
    <property type="match status" value="1"/>
</dbReference>
<protein>
    <submittedName>
        <fullName evidence="6">TetR/AcrR family transcriptional regulator</fullName>
    </submittedName>
</protein>
<reference evidence="7" key="1">
    <citation type="journal article" date="2019" name="Int. J. Syst. Evol. Microbiol.">
        <title>The Global Catalogue of Microorganisms (GCM) 10K type strain sequencing project: providing services to taxonomists for standard genome sequencing and annotation.</title>
        <authorList>
            <consortium name="The Broad Institute Genomics Platform"/>
            <consortium name="The Broad Institute Genome Sequencing Center for Infectious Disease"/>
            <person name="Wu L."/>
            <person name="Ma J."/>
        </authorList>
    </citation>
    <scope>NUCLEOTIDE SEQUENCE [LARGE SCALE GENOMIC DNA]</scope>
    <source>
        <strain evidence="7">JCM 16014</strain>
    </source>
</reference>
<feature type="DNA-binding region" description="H-T-H motif" evidence="4">
    <location>
        <begin position="33"/>
        <end position="52"/>
    </location>
</feature>
<dbReference type="PANTHER" id="PTHR30055:SF239">
    <property type="entry name" value="TRANSCRIPTIONAL REGULATORY PROTEIN"/>
    <property type="match status" value="1"/>
</dbReference>
<keyword evidence="2 4" id="KW-0238">DNA-binding</keyword>
<dbReference type="InterPro" id="IPR036271">
    <property type="entry name" value="Tet_transcr_reg_TetR-rel_C_sf"/>
</dbReference>
<dbReference type="PANTHER" id="PTHR30055">
    <property type="entry name" value="HTH-TYPE TRANSCRIPTIONAL REGULATOR RUTR"/>
    <property type="match status" value="1"/>
</dbReference>
<dbReference type="InterPro" id="IPR050109">
    <property type="entry name" value="HTH-type_TetR-like_transc_reg"/>
</dbReference>
<dbReference type="EMBL" id="BAAAQN010000013">
    <property type="protein sequence ID" value="GAA2027926.1"/>
    <property type="molecule type" value="Genomic_DNA"/>
</dbReference>
<sequence length="181" mass="19592">MADSPTGALTERQRQIAAAARTLLDTEGPEGLTMRRVADALGIKAPSLYKHVPDKTALELLVVADGFVEIAEALEAVQLEAVPAEARNPLSALAKAYRDYAVAHPHLYRLMNYQPLRRDLLPAGLEDRAARPLLMAVGNDGDKARALWAFAHGMVSLEIDGRFPPDADLPAAWRAGLTTFT</sequence>
<keyword evidence="1" id="KW-0805">Transcription regulation</keyword>
<evidence type="ECO:0000256" key="1">
    <source>
        <dbReference type="ARBA" id="ARBA00023015"/>
    </source>
</evidence>
<dbReference type="InterPro" id="IPR001647">
    <property type="entry name" value="HTH_TetR"/>
</dbReference>
<evidence type="ECO:0000256" key="2">
    <source>
        <dbReference type="ARBA" id="ARBA00023125"/>
    </source>
</evidence>
<comment type="caution">
    <text evidence="6">The sequence shown here is derived from an EMBL/GenBank/DDBJ whole genome shotgun (WGS) entry which is preliminary data.</text>
</comment>
<dbReference type="Pfam" id="PF00440">
    <property type="entry name" value="TetR_N"/>
    <property type="match status" value="1"/>
</dbReference>
<gene>
    <name evidence="6" type="ORF">GCM10009839_28650</name>
</gene>
<name>A0ABN2U2K6_9ACTN</name>
<evidence type="ECO:0000259" key="5">
    <source>
        <dbReference type="PROSITE" id="PS50977"/>
    </source>
</evidence>
<evidence type="ECO:0000256" key="3">
    <source>
        <dbReference type="ARBA" id="ARBA00023163"/>
    </source>
</evidence>
<evidence type="ECO:0000313" key="6">
    <source>
        <dbReference type="EMBL" id="GAA2027926.1"/>
    </source>
</evidence>
<evidence type="ECO:0000256" key="4">
    <source>
        <dbReference type="PROSITE-ProRule" id="PRU00335"/>
    </source>
</evidence>